<organism evidence="3 4">
    <name type="scientific">Pararhodospirillum oryzae</name>
    <dbReference type="NCBI Taxonomy" id="478448"/>
    <lineage>
        <taxon>Bacteria</taxon>
        <taxon>Pseudomonadati</taxon>
        <taxon>Pseudomonadota</taxon>
        <taxon>Alphaproteobacteria</taxon>
        <taxon>Rhodospirillales</taxon>
        <taxon>Rhodospirillaceae</taxon>
        <taxon>Pararhodospirillum</taxon>
    </lineage>
</organism>
<dbReference type="Proteomes" id="UP000321567">
    <property type="component" value="Unassembled WGS sequence"/>
</dbReference>
<dbReference type="SUPFAM" id="SSF55781">
    <property type="entry name" value="GAF domain-like"/>
    <property type="match status" value="1"/>
</dbReference>
<name>A0A512H8J7_9PROT</name>
<sequence length="656" mass="73239">MGLLMRTADRLREVIQGAGAFPVARPLWGDEDETECHPALGAPETVNTPRPPRRPPSPAGRSRDHLRRLIEAGIALSAERDHDVLVERILLEAKSLTNADGGTLYLRTDDMRQLRFVIMRNDSLNVALGGTTGKPIPFPPLNIYLPDEAPNYHNVCTAALLDARTINIADAYEAHDYDFSGTKKFDQTTGYRSKSFLTIPLRNHKDEVIGVLQLINAQDGAGNVIPFTADIQQIIEALASQAAVALDNQVLIAAQRRLLDSLIKLLAGAIDAKSPYTSGHCDRVPQLANMLAAKAVAATDGPFSHFSMNEDERYEFNLAGWLHDCGKITSPEYVVDKATKLETIYNRVHEIRTRFEVLWRDAEIECLKAQMAGGDAAALSAAKETRQARLRDDFAFVARANVGGEFMADGDIERLKAIGATRWTRYFDDRLGLSQGEEERLEGIPRQDPPIEVPLLADRPDHVVPWGNRRPPVEKDDPRNTWGFDMTIPEHAFNFGELYNLTIRRGTLTEEERFKINEHIVQTIIMLSSLPLPRQLGHMPEIAGCHHEKMDGTGYPRRLPGEKLSVSARIMALADIFEALTAADRPYKKAKTLSESVKILSFMVKDRHVDREVFELFLSSGVYREYGEAYLRPDQMDDVDISQYLRPPAPAASAPH</sequence>
<dbReference type="InterPro" id="IPR003607">
    <property type="entry name" value="HD/PDEase_dom"/>
</dbReference>
<dbReference type="InterPro" id="IPR037522">
    <property type="entry name" value="HD_GYP_dom"/>
</dbReference>
<evidence type="ECO:0000313" key="4">
    <source>
        <dbReference type="Proteomes" id="UP000321567"/>
    </source>
</evidence>
<dbReference type="Gene3D" id="3.30.450.40">
    <property type="match status" value="1"/>
</dbReference>
<dbReference type="PANTHER" id="PTHR43155">
    <property type="entry name" value="CYCLIC DI-GMP PHOSPHODIESTERASE PA4108-RELATED"/>
    <property type="match status" value="1"/>
</dbReference>
<proteinExistence type="predicted"/>
<accession>A0A512H8J7</accession>
<dbReference type="InterPro" id="IPR003018">
    <property type="entry name" value="GAF"/>
</dbReference>
<dbReference type="Pfam" id="PF13487">
    <property type="entry name" value="HD_5"/>
    <property type="match status" value="1"/>
</dbReference>
<dbReference type="CDD" id="cd00077">
    <property type="entry name" value="HDc"/>
    <property type="match status" value="1"/>
</dbReference>
<dbReference type="PANTHER" id="PTHR43155:SF2">
    <property type="entry name" value="CYCLIC DI-GMP PHOSPHODIESTERASE PA4108"/>
    <property type="match status" value="1"/>
</dbReference>
<feature type="region of interest" description="Disordered" evidence="1">
    <location>
        <begin position="32"/>
        <end position="63"/>
    </location>
</feature>
<dbReference type="GO" id="GO:0008081">
    <property type="term" value="F:phosphoric diester hydrolase activity"/>
    <property type="evidence" value="ECO:0007669"/>
    <property type="project" value="UniProtKB-ARBA"/>
</dbReference>
<keyword evidence="4" id="KW-1185">Reference proteome</keyword>
<evidence type="ECO:0000256" key="1">
    <source>
        <dbReference type="SAM" id="MobiDB-lite"/>
    </source>
</evidence>
<reference evidence="3 4" key="1">
    <citation type="submission" date="2019-07" db="EMBL/GenBank/DDBJ databases">
        <title>Whole genome shotgun sequence of Rhodospirillum oryzae NBRC 107573.</title>
        <authorList>
            <person name="Hosoyama A."/>
            <person name="Uohara A."/>
            <person name="Ohji S."/>
            <person name="Ichikawa N."/>
        </authorList>
    </citation>
    <scope>NUCLEOTIDE SEQUENCE [LARGE SCALE GENOMIC DNA]</scope>
    <source>
        <strain evidence="3 4">NBRC 107573</strain>
    </source>
</reference>
<dbReference type="SUPFAM" id="SSF109604">
    <property type="entry name" value="HD-domain/PDEase-like"/>
    <property type="match status" value="2"/>
</dbReference>
<comment type="caution">
    <text evidence="3">The sequence shown here is derived from an EMBL/GenBank/DDBJ whole genome shotgun (WGS) entry which is preliminary data.</text>
</comment>
<dbReference type="Pfam" id="PF01590">
    <property type="entry name" value="GAF"/>
    <property type="match status" value="1"/>
</dbReference>
<gene>
    <name evidence="3" type="ORF">ROR02_19100</name>
</gene>
<dbReference type="InterPro" id="IPR029016">
    <property type="entry name" value="GAF-like_dom_sf"/>
</dbReference>
<protein>
    <recommendedName>
        <fullName evidence="2">HD-GYP domain-containing protein</fullName>
    </recommendedName>
</protein>
<dbReference type="EMBL" id="BJZO01000048">
    <property type="protein sequence ID" value="GEO81779.1"/>
    <property type="molecule type" value="Genomic_DNA"/>
</dbReference>
<dbReference type="AlphaFoldDB" id="A0A512H8J7"/>
<dbReference type="SMART" id="SM00065">
    <property type="entry name" value="GAF"/>
    <property type="match status" value="1"/>
</dbReference>
<evidence type="ECO:0000313" key="3">
    <source>
        <dbReference type="EMBL" id="GEO81779.1"/>
    </source>
</evidence>
<feature type="domain" description="HD-GYP" evidence="2">
    <location>
        <begin position="424"/>
        <end position="632"/>
    </location>
</feature>
<dbReference type="PROSITE" id="PS51832">
    <property type="entry name" value="HD_GYP"/>
    <property type="match status" value="1"/>
</dbReference>
<evidence type="ECO:0000259" key="2">
    <source>
        <dbReference type="PROSITE" id="PS51832"/>
    </source>
</evidence>
<dbReference type="Gene3D" id="1.10.3210.10">
    <property type="entry name" value="Hypothetical protein af1432"/>
    <property type="match status" value="2"/>
</dbReference>